<reference evidence="1" key="1">
    <citation type="submission" date="2022-03" db="EMBL/GenBank/DDBJ databases">
        <authorList>
            <person name="Tunstrom K."/>
        </authorList>
    </citation>
    <scope>NUCLEOTIDE SEQUENCE</scope>
</reference>
<gene>
    <name evidence="1" type="ORF">EEDITHA_LOCUS6291</name>
</gene>
<accession>A0AAU9TXU5</accession>
<sequence length="80" mass="9101">MSLTRTPRSLSPFNGMNRLDTRTDRPAQLAIAFVTGSSYIYVKFKAHHSLQVKLSHKQHELSPVTISYLVEDIDKCLVIQ</sequence>
<organism evidence="1 2">
    <name type="scientific">Euphydryas editha</name>
    <name type="common">Edith's checkerspot</name>
    <dbReference type="NCBI Taxonomy" id="104508"/>
    <lineage>
        <taxon>Eukaryota</taxon>
        <taxon>Metazoa</taxon>
        <taxon>Ecdysozoa</taxon>
        <taxon>Arthropoda</taxon>
        <taxon>Hexapoda</taxon>
        <taxon>Insecta</taxon>
        <taxon>Pterygota</taxon>
        <taxon>Neoptera</taxon>
        <taxon>Endopterygota</taxon>
        <taxon>Lepidoptera</taxon>
        <taxon>Glossata</taxon>
        <taxon>Ditrysia</taxon>
        <taxon>Papilionoidea</taxon>
        <taxon>Nymphalidae</taxon>
        <taxon>Nymphalinae</taxon>
        <taxon>Euphydryas</taxon>
    </lineage>
</organism>
<protein>
    <submittedName>
        <fullName evidence="1">Uncharacterized protein</fullName>
    </submittedName>
</protein>
<comment type="caution">
    <text evidence="1">The sequence shown here is derived from an EMBL/GenBank/DDBJ whole genome shotgun (WGS) entry which is preliminary data.</text>
</comment>
<dbReference type="EMBL" id="CAKOGL010000009">
    <property type="protein sequence ID" value="CAH2090322.1"/>
    <property type="molecule type" value="Genomic_DNA"/>
</dbReference>
<name>A0AAU9TXU5_EUPED</name>
<proteinExistence type="predicted"/>
<keyword evidence="2" id="KW-1185">Reference proteome</keyword>
<evidence type="ECO:0000313" key="2">
    <source>
        <dbReference type="Proteomes" id="UP001153954"/>
    </source>
</evidence>
<dbReference type="Proteomes" id="UP001153954">
    <property type="component" value="Unassembled WGS sequence"/>
</dbReference>
<evidence type="ECO:0000313" key="1">
    <source>
        <dbReference type="EMBL" id="CAH2090322.1"/>
    </source>
</evidence>
<dbReference type="AlphaFoldDB" id="A0AAU9TXU5"/>